<name>A0ABN5IBQ2_9ACTN</name>
<proteinExistence type="predicted"/>
<keyword evidence="3" id="KW-0862">Zinc</keyword>
<feature type="domain" description="Peptidase M4 C-terminal" evidence="5">
    <location>
        <begin position="4"/>
        <end position="159"/>
    </location>
</feature>
<dbReference type="InterPro" id="IPR001570">
    <property type="entry name" value="Peptidase_M4_C_domain"/>
</dbReference>
<evidence type="ECO:0000313" key="7">
    <source>
        <dbReference type="Proteomes" id="UP000238413"/>
    </source>
</evidence>
<evidence type="ECO:0000256" key="4">
    <source>
        <dbReference type="ARBA" id="ARBA00023049"/>
    </source>
</evidence>
<evidence type="ECO:0000256" key="1">
    <source>
        <dbReference type="ARBA" id="ARBA00022670"/>
    </source>
</evidence>
<organism evidence="6 7">
    <name type="scientific">Streptomyces dengpaensis</name>
    <dbReference type="NCBI Taxonomy" id="2049881"/>
    <lineage>
        <taxon>Bacteria</taxon>
        <taxon>Bacillati</taxon>
        <taxon>Actinomycetota</taxon>
        <taxon>Actinomycetes</taxon>
        <taxon>Kitasatosporales</taxon>
        <taxon>Streptomycetaceae</taxon>
        <taxon>Streptomyces</taxon>
    </lineage>
</organism>
<evidence type="ECO:0000256" key="2">
    <source>
        <dbReference type="ARBA" id="ARBA00022801"/>
    </source>
</evidence>
<evidence type="ECO:0000313" key="6">
    <source>
        <dbReference type="EMBL" id="AVH60586.1"/>
    </source>
</evidence>
<dbReference type="InterPro" id="IPR027268">
    <property type="entry name" value="Peptidase_M4/M1_CTD_sf"/>
</dbReference>
<dbReference type="Gene3D" id="1.10.390.10">
    <property type="entry name" value="Neutral Protease Domain 2"/>
    <property type="match status" value="1"/>
</dbReference>
<keyword evidence="4" id="KW-0482">Metalloprotease</keyword>
<dbReference type="Proteomes" id="UP000238413">
    <property type="component" value="Chromosome"/>
</dbReference>
<reference evidence="6 7" key="1">
    <citation type="submission" date="2018-02" db="EMBL/GenBank/DDBJ databases">
        <title>Complete genome sequence of Streptomyces dengpaensis, the producer of angucyclines.</title>
        <authorList>
            <person name="Yumei L."/>
        </authorList>
    </citation>
    <scope>NUCLEOTIDE SEQUENCE [LARGE SCALE GENOMIC DNA]</scope>
    <source>
        <strain evidence="6 7">XZHG99</strain>
    </source>
</reference>
<accession>A0ABN5IBQ2</accession>
<evidence type="ECO:0000256" key="3">
    <source>
        <dbReference type="ARBA" id="ARBA00022833"/>
    </source>
</evidence>
<keyword evidence="2" id="KW-0378">Hydrolase</keyword>
<dbReference type="PANTHER" id="PTHR43579">
    <property type="match status" value="1"/>
</dbReference>
<dbReference type="InterPro" id="IPR052759">
    <property type="entry name" value="Metalloprotease_M4"/>
</dbReference>
<evidence type="ECO:0000259" key="5">
    <source>
        <dbReference type="Pfam" id="PF02868"/>
    </source>
</evidence>
<sequence>MHTSLADVFGQLAKQYSLNQTVEEADWICGAGLLAPGINGVGLRSLKAPGTAYDDRILGRDPQPAHMDAYVRTHRDQGGIHINSGIPNRAFYLVAERLGGKAWEGAGRIWWEALTGDGLREGLLFADWARLTATAARTRHGTDSVEYRAVLDAWNRVGVPVVE</sequence>
<gene>
    <name evidence="6" type="ORF">C4B68_37855</name>
</gene>
<dbReference type="Pfam" id="PF02868">
    <property type="entry name" value="Peptidase_M4_C"/>
    <property type="match status" value="1"/>
</dbReference>
<keyword evidence="1" id="KW-0645">Protease</keyword>
<protein>
    <submittedName>
        <fullName evidence="6">Peptidase M4 family protein</fullName>
    </submittedName>
</protein>
<dbReference type="SUPFAM" id="SSF55486">
    <property type="entry name" value="Metalloproteases ('zincins'), catalytic domain"/>
    <property type="match status" value="1"/>
</dbReference>
<dbReference type="PANTHER" id="PTHR43579:SF1">
    <property type="entry name" value="NEUTRAL METALLOPROTEINASE"/>
    <property type="match status" value="1"/>
</dbReference>
<dbReference type="RefSeq" id="WP_099505681.1">
    <property type="nucleotide sequence ID" value="NZ_CP026652.1"/>
</dbReference>
<keyword evidence="7" id="KW-1185">Reference proteome</keyword>
<dbReference type="EMBL" id="CP026652">
    <property type="protein sequence ID" value="AVH60586.1"/>
    <property type="molecule type" value="Genomic_DNA"/>
</dbReference>